<dbReference type="InterPro" id="IPR036265">
    <property type="entry name" value="HIT-like_sf"/>
</dbReference>
<proteinExistence type="inferred from homology"/>
<dbReference type="PROSITE" id="PS51007">
    <property type="entry name" value="CYTC"/>
    <property type="match status" value="1"/>
</dbReference>
<dbReference type="STRING" id="1399860.A0A2C5XYE9"/>
<keyword evidence="8" id="KW-1185">Reference proteome</keyword>
<dbReference type="GO" id="GO:0009055">
    <property type="term" value="F:electron transfer activity"/>
    <property type="evidence" value="ECO:0007669"/>
    <property type="project" value="InterPro"/>
</dbReference>
<dbReference type="InterPro" id="IPR006768">
    <property type="entry name" value="Cwf19-like_C_dom-1"/>
</dbReference>
<dbReference type="GO" id="GO:0020037">
    <property type="term" value="F:heme binding"/>
    <property type="evidence" value="ECO:0007669"/>
    <property type="project" value="InterPro"/>
</dbReference>
<feature type="domain" description="Cytochrome c" evidence="6">
    <location>
        <begin position="415"/>
        <end position="505"/>
    </location>
</feature>
<evidence type="ECO:0000256" key="5">
    <source>
        <dbReference type="SAM" id="MobiDB-lite"/>
    </source>
</evidence>
<keyword evidence="4" id="KW-0349">Heme</keyword>
<dbReference type="Pfam" id="PF04676">
    <property type="entry name" value="CwfJ_C_2"/>
    <property type="match status" value="1"/>
</dbReference>
<dbReference type="InterPro" id="IPR040194">
    <property type="entry name" value="Cwf19-like"/>
</dbReference>
<dbReference type="EMBL" id="NJET01000161">
    <property type="protein sequence ID" value="PHH60150.1"/>
    <property type="molecule type" value="Genomic_DNA"/>
</dbReference>
<keyword evidence="2 4" id="KW-0479">Metal-binding</keyword>
<dbReference type="PANTHER" id="PTHR12072">
    <property type="entry name" value="CWF19, CELL CYCLE CONTROL PROTEIN"/>
    <property type="match status" value="1"/>
</dbReference>
<evidence type="ECO:0000259" key="6">
    <source>
        <dbReference type="PROSITE" id="PS51007"/>
    </source>
</evidence>
<comment type="caution">
    <text evidence="7">The sequence shown here is derived from an EMBL/GenBank/DDBJ whole genome shotgun (WGS) entry which is preliminary data.</text>
</comment>
<evidence type="ECO:0000313" key="8">
    <source>
        <dbReference type="Proteomes" id="UP000226192"/>
    </source>
</evidence>
<feature type="compositionally biased region" description="Basic and acidic residues" evidence="5">
    <location>
        <begin position="89"/>
        <end position="99"/>
    </location>
</feature>
<evidence type="ECO:0000313" key="7">
    <source>
        <dbReference type="EMBL" id="PHH60150.1"/>
    </source>
</evidence>
<dbReference type="GO" id="GO:0000398">
    <property type="term" value="P:mRNA splicing, via spliceosome"/>
    <property type="evidence" value="ECO:0007669"/>
    <property type="project" value="TreeGrafter"/>
</dbReference>
<evidence type="ECO:0000256" key="4">
    <source>
        <dbReference type="PROSITE-ProRule" id="PRU00433"/>
    </source>
</evidence>
<comment type="similarity">
    <text evidence="1">Belongs to the CWF19 family.</text>
</comment>
<feature type="compositionally biased region" description="Basic and acidic residues" evidence="5">
    <location>
        <begin position="52"/>
        <end position="62"/>
    </location>
</feature>
<dbReference type="GO" id="GO:0071014">
    <property type="term" value="C:post-mRNA release spliceosomal complex"/>
    <property type="evidence" value="ECO:0007669"/>
    <property type="project" value="TreeGrafter"/>
</dbReference>
<evidence type="ECO:0000256" key="2">
    <source>
        <dbReference type="ARBA" id="ARBA00022723"/>
    </source>
</evidence>
<feature type="compositionally biased region" description="Basic residues" evidence="5">
    <location>
        <begin position="63"/>
        <end position="88"/>
    </location>
</feature>
<keyword evidence="3 4" id="KW-0408">Iron</keyword>
<gene>
    <name evidence="7" type="ORF">CDD81_2068</name>
</gene>
<feature type="compositionally biased region" description="Basic and acidic residues" evidence="5">
    <location>
        <begin position="348"/>
        <end position="373"/>
    </location>
</feature>
<feature type="compositionally biased region" description="Basic and acidic residues" evidence="5">
    <location>
        <begin position="1"/>
        <end position="25"/>
    </location>
</feature>
<protein>
    <recommendedName>
        <fullName evidence="6">Cytochrome c domain-containing protein</fullName>
    </recommendedName>
</protein>
<evidence type="ECO:0000256" key="3">
    <source>
        <dbReference type="ARBA" id="ARBA00023004"/>
    </source>
</evidence>
<accession>A0A2C5XYE9</accession>
<feature type="compositionally biased region" description="Basic and acidic residues" evidence="5">
    <location>
        <begin position="229"/>
        <end position="239"/>
    </location>
</feature>
<name>A0A2C5XYE9_9HYPO</name>
<dbReference type="OrthoDB" id="2113965at2759"/>
<organism evidence="7 8">
    <name type="scientific">Ophiocordyceps australis</name>
    <dbReference type="NCBI Taxonomy" id="1399860"/>
    <lineage>
        <taxon>Eukaryota</taxon>
        <taxon>Fungi</taxon>
        <taxon>Dikarya</taxon>
        <taxon>Ascomycota</taxon>
        <taxon>Pezizomycotina</taxon>
        <taxon>Sordariomycetes</taxon>
        <taxon>Hypocreomycetidae</taxon>
        <taxon>Hypocreales</taxon>
        <taxon>Ophiocordycipitaceae</taxon>
        <taxon>Ophiocordyceps</taxon>
    </lineage>
</organism>
<dbReference type="Pfam" id="PF04677">
    <property type="entry name" value="CwfJ_C_1"/>
    <property type="match status" value="1"/>
</dbReference>
<reference evidence="7 8" key="1">
    <citation type="submission" date="2017-06" db="EMBL/GenBank/DDBJ databases">
        <title>Ant-infecting Ophiocordyceps genomes reveal a high diversity of potential behavioral manipulation genes and a possible major role for enterotoxins.</title>
        <authorList>
            <person name="De Bekker C."/>
            <person name="Evans H.C."/>
            <person name="Brachmann A."/>
            <person name="Hughes D.P."/>
        </authorList>
    </citation>
    <scope>NUCLEOTIDE SEQUENCE [LARGE SCALE GENOMIC DNA]</scope>
    <source>
        <strain evidence="7 8">Map64</strain>
    </source>
</reference>
<dbReference type="Gene3D" id="3.30.428.10">
    <property type="entry name" value="HIT-like"/>
    <property type="match status" value="1"/>
</dbReference>
<feature type="region of interest" description="Disordered" evidence="5">
    <location>
        <begin position="331"/>
        <end position="383"/>
    </location>
</feature>
<feature type="region of interest" description="Disordered" evidence="5">
    <location>
        <begin position="1"/>
        <end position="120"/>
    </location>
</feature>
<dbReference type="InterPro" id="IPR006767">
    <property type="entry name" value="Cwf19-like_C_dom-2"/>
</dbReference>
<dbReference type="Proteomes" id="UP000226192">
    <property type="component" value="Unassembled WGS sequence"/>
</dbReference>
<sequence>MDSLDEFERQLAAEKAEREKGPDATKHRRHHHGRQGDDDEGTKHSTRRHHGHQDSHDEDSERHGHRSKRRRHWHERSHKHHDLKHRRSDQHDKSSEPKQDLPLVPSEQVVESSSGLKRDAWMTAPSALSVEYVESRRKETKPVPRPVQEAQRVIHARELNHGLVQDDDKQDESAADVSYTFGDAGSSWRMSKLGAVYSLAQEKGRPVDQVALERYGSLEAFDAAREEEAELERRTRHGADYQAKQKPTGELFGQRRRSSRAAEPDASPSLPSQETAAPHILDATALNRLRAQMIKAKLSGAANAAQLEQEYQAASASHAPEAVLLGAMHSRQLAGSSRPEAKPVTTRRGLERGQVEENDELSIKDMVGEERRTKGQVGGEGARLAQRIARDGRFQDNLEYMDDEAAKLARHVERNDAALGSRAVADLHKMTAAIDHCALCHHADTGRAPLAPVVSLATRVYLTLAPAPEISPGSAVIVPLAHHANLLACDDDEWEEMRNFMKSLTRMYHAQGRDVVFYEDAAFPPRHAHRRHASLYAVPIPYDEGALAPAHFRQAFLSAGDEWSQHAKVIDTRTPSAPSGGSAGALRRSVAREAPYFHVWFDLDGGLAHIVDDADRWPRHDGFARGVVGGIVDAEAHIVKKRARWSRDADESARVQEWKARWRKFDWTRLLVGD</sequence>
<dbReference type="PANTHER" id="PTHR12072:SF5">
    <property type="entry name" value="CWF19-LIKE PROTEIN 2"/>
    <property type="match status" value="1"/>
</dbReference>
<feature type="region of interest" description="Disordered" evidence="5">
    <location>
        <begin position="229"/>
        <end position="278"/>
    </location>
</feature>
<dbReference type="AlphaFoldDB" id="A0A2C5XYE9"/>
<dbReference type="InterPro" id="IPR009056">
    <property type="entry name" value="Cyt_c-like_dom"/>
</dbReference>
<evidence type="ECO:0000256" key="1">
    <source>
        <dbReference type="ARBA" id="ARBA00006795"/>
    </source>
</evidence>
<dbReference type="GO" id="GO:0046872">
    <property type="term" value="F:metal ion binding"/>
    <property type="evidence" value="ECO:0007669"/>
    <property type="project" value="UniProtKB-KW"/>
</dbReference>